<dbReference type="InterPro" id="IPR054289">
    <property type="entry name" value="DUF7025"/>
</dbReference>
<dbReference type="RefSeq" id="XP_003659018.1">
    <property type="nucleotide sequence ID" value="XM_003658970.1"/>
</dbReference>
<dbReference type="PANTHER" id="PTHR46411:SF3">
    <property type="entry name" value="AAA+ ATPASE DOMAIN-CONTAINING PROTEIN"/>
    <property type="match status" value="1"/>
</dbReference>
<feature type="compositionally biased region" description="Low complexity" evidence="1">
    <location>
        <begin position="7"/>
        <end position="30"/>
    </location>
</feature>
<dbReference type="EMBL" id="CP003002">
    <property type="protein sequence ID" value="AEO53773.1"/>
    <property type="molecule type" value="Genomic_DNA"/>
</dbReference>
<evidence type="ECO:0000259" key="2">
    <source>
        <dbReference type="Pfam" id="PF22942"/>
    </source>
</evidence>
<dbReference type="STRING" id="573729.G2Q5E2"/>
<feature type="region of interest" description="Disordered" evidence="1">
    <location>
        <begin position="1"/>
        <end position="64"/>
    </location>
</feature>
<reference evidence="3 4" key="1">
    <citation type="journal article" date="2011" name="Nat. Biotechnol.">
        <title>Comparative genomic analysis of the thermophilic biomass-degrading fungi Myceliophthora thermophila and Thielavia terrestris.</title>
        <authorList>
            <person name="Berka R.M."/>
            <person name="Grigoriev I.V."/>
            <person name="Otillar R."/>
            <person name="Salamov A."/>
            <person name="Grimwood J."/>
            <person name="Reid I."/>
            <person name="Ishmael N."/>
            <person name="John T."/>
            <person name="Darmond C."/>
            <person name="Moisan M.-C."/>
            <person name="Henrissat B."/>
            <person name="Coutinho P.M."/>
            <person name="Lombard V."/>
            <person name="Natvig D.O."/>
            <person name="Lindquist E."/>
            <person name="Schmutz J."/>
            <person name="Lucas S."/>
            <person name="Harris P."/>
            <person name="Powlowski J."/>
            <person name="Bellemare A."/>
            <person name="Taylor D."/>
            <person name="Butler G."/>
            <person name="de Vries R.P."/>
            <person name="Allijn I.E."/>
            <person name="van den Brink J."/>
            <person name="Ushinsky S."/>
            <person name="Storms R."/>
            <person name="Powell A.J."/>
            <person name="Paulsen I.T."/>
            <person name="Elbourne L.D.H."/>
            <person name="Baker S.E."/>
            <person name="Magnuson J."/>
            <person name="LaBoissiere S."/>
            <person name="Clutterbuck A.J."/>
            <person name="Martinez D."/>
            <person name="Wogulis M."/>
            <person name="de Leon A.L."/>
            <person name="Rey M.W."/>
            <person name="Tsang A."/>
        </authorList>
    </citation>
    <scope>NUCLEOTIDE SEQUENCE [LARGE SCALE GENOMIC DNA]</scope>
    <source>
        <strain evidence="4">ATCC 42464 / BCRC 31852 / DSM 1799</strain>
    </source>
</reference>
<dbReference type="PANTHER" id="PTHR46411">
    <property type="entry name" value="FAMILY ATPASE, PUTATIVE-RELATED"/>
    <property type="match status" value="1"/>
</dbReference>
<sequence length="626" mass="71683">MASEDVAAPQTPDLPAADPDDTAAPQTPDLSAAHSDDSPPEENTNRLEANNEVEEEEPWDAQRRRTPLKVDVEFLDFEHFKNRYSDEEGLAIIEVLCGHSQIGQEVSREITRRARGRKDVRLPTPNPKLVPDGETCWIQRVRIQSPQLIRLLSRLTGHHDKWPSDKPRTFFAPFRAFWYYLPQLKQCLELLKEKRATTDDDAPGKPAPSPESPTVLTNDKGEQASEPLGNDEEDSNSNDDDNEYDDNGSTAASDALREPENAIGDFTGSATALAHLEKFVKFIEKYIVPPWHRAAGTSKRKFRFVDLCTVFQPGELLHYGTSSDSTQNSDNAHGSSPKMYQTAWRLYSLCLESVRDDKPDDIQKISNRTLHVHAYYLDYDGDSYVPIRHTFLIKDYEGERDITNLEVYPIRFLKDAENVKKALHKQGTRFREVVTKKHLTYDGWTLNHGPTGASSDLTVEHIDGDVIIDFVEGYKSEPLVEMGPSTWDQGFDEGDDNDWLYGDDDVSIVHWKLNAKNSRLEMCGEIREKTQRAEVFFDRLKREEINRRNALQTYEDGKPIKDLDEDDLMLLPRRVVAYAFRERRFVMLNIRSLKDLPPSDNVFRNLKIDPSHKRMVISLVKSHLEK</sequence>
<gene>
    <name evidence="3" type="ORF">MYCTH_2295561</name>
</gene>
<dbReference type="Proteomes" id="UP000007322">
    <property type="component" value="Chromosome 1"/>
</dbReference>
<evidence type="ECO:0000313" key="4">
    <source>
        <dbReference type="Proteomes" id="UP000007322"/>
    </source>
</evidence>
<keyword evidence="4" id="KW-1185">Reference proteome</keyword>
<accession>G2Q5E2</accession>
<dbReference type="HOGENOM" id="CLU_436918_0_0_1"/>
<name>G2Q5E2_THET4</name>
<evidence type="ECO:0000313" key="3">
    <source>
        <dbReference type="EMBL" id="AEO53773.1"/>
    </source>
</evidence>
<protein>
    <recommendedName>
        <fullName evidence="2">DUF7025 domain-containing protein</fullName>
    </recommendedName>
</protein>
<organism evidence="3 4">
    <name type="scientific">Thermothelomyces thermophilus (strain ATCC 42464 / BCRC 31852 / DSM 1799)</name>
    <name type="common">Sporotrichum thermophile</name>
    <dbReference type="NCBI Taxonomy" id="573729"/>
    <lineage>
        <taxon>Eukaryota</taxon>
        <taxon>Fungi</taxon>
        <taxon>Dikarya</taxon>
        <taxon>Ascomycota</taxon>
        <taxon>Pezizomycotina</taxon>
        <taxon>Sordariomycetes</taxon>
        <taxon>Sordariomycetidae</taxon>
        <taxon>Sordariales</taxon>
        <taxon>Chaetomiaceae</taxon>
        <taxon>Thermothelomyces</taxon>
    </lineage>
</organism>
<feature type="compositionally biased region" description="Acidic residues" evidence="1">
    <location>
        <begin position="229"/>
        <end position="246"/>
    </location>
</feature>
<dbReference type="OMA" id="PANDEDN"/>
<dbReference type="AlphaFoldDB" id="G2Q5E2"/>
<dbReference type="OrthoDB" id="10042665at2759"/>
<dbReference type="KEGG" id="mtm:MYCTH_2295561"/>
<dbReference type="Pfam" id="PF22942">
    <property type="entry name" value="DUF7025"/>
    <property type="match status" value="1"/>
</dbReference>
<dbReference type="VEuPathDB" id="FungiDB:MYCTH_2295561"/>
<proteinExistence type="predicted"/>
<dbReference type="InParanoid" id="G2Q5E2"/>
<dbReference type="eggNOG" id="KOG0742">
    <property type="taxonomic scope" value="Eukaryota"/>
</dbReference>
<evidence type="ECO:0000256" key="1">
    <source>
        <dbReference type="SAM" id="MobiDB-lite"/>
    </source>
</evidence>
<feature type="region of interest" description="Disordered" evidence="1">
    <location>
        <begin position="197"/>
        <end position="258"/>
    </location>
</feature>
<dbReference type="GeneID" id="11508702"/>
<feature type="domain" description="DUF7025" evidence="2">
    <location>
        <begin position="296"/>
        <end position="413"/>
    </location>
</feature>